<name>A0AAT9LDY5_9FIRM</name>
<protein>
    <submittedName>
        <fullName evidence="5">4Fe-4S binding protein</fullName>
    </submittedName>
</protein>
<evidence type="ECO:0000313" key="5">
    <source>
        <dbReference type="EMBL" id="QUL98909.1"/>
    </source>
</evidence>
<reference evidence="5" key="1">
    <citation type="submission" date="2020-10" db="EMBL/GenBank/DDBJ databases">
        <authorList>
            <person name="Kadnikov V."/>
            <person name="Beletsky A.V."/>
            <person name="Mardanov A.V."/>
            <person name="Karnachuk O.V."/>
            <person name="Ravin N.V."/>
        </authorList>
    </citation>
    <scope>NUCLEOTIDE SEQUENCE</scope>
    <source>
        <strain evidence="5">Bu02</strain>
    </source>
</reference>
<sequence length="70" mass="8183">MEKKVIFHEEYCKSCELCVNVCPKKIIRIKDDLNRQGYHPAFVRDEDQELCISCALCARMCPDAVIEVYK</sequence>
<dbReference type="EMBL" id="CP062796">
    <property type="protein sequence ID" value="QUL98909.1"/>
    <property type="molecule type" value="Genomic_DNA"/>
</dbReference>
<dbReference type="InterPro" id="IPR017900">
    <property type="entry name" value="4Fe4S_Fe_S_CS"/>
</dbReference>
<organism evidence="5">
    <name type="scientific">Candidatus Fermentithermobacillus carboniphilus</name>
    <dbReference type="NCBI Taxonomy" id="3085328"/>
    <lineage>
        <taxon>Bacteria</taxon>
        <taxon>Bacillati</taxon>
        <taxon>Bacillota</taxon>
        <taxon>Candidatus Fermentithermobacillia</taxon>
        <taxon>Candidatus Fermentithermobacillales</taxon>
        <taxon>Candidatus Fermentithermobacillaceae</taxon>
        <taxon>Candidatus Fermentithermobacillus</taxon>
    </lineage>
</organism>
<dbReference type="PANTHER" id="PTHR43122:SF1">
    <property type="entry name" value="IRON-SULFUR-BINDING PROTEIN"/>
    <property type="match status" value="1"/>
</dbReference>
<dbReference type="PROSITE" id="PS51379">
    <property type="entry name" value="4FE4S_FER_2"/>
    <property type="match status" value="2"/>
</dbReference>
<dbReference type="GO" id="GO:0051536">
    <property type="term" value="F:iron-sulfur cluster binding"/>
    <property type="evidence" value="ECO:0007669"/>
    <property type="project" value="UniProtKB-KW"/>
</dbReference>
<dbReference type="PANTHER" id="PTHR43122">
    <property type="entry name" value="FERREDOXIN SUBUNIT OF PYRUVATE:FLAVODOXIN OXIDOREDUCTASE-RELATED"/>
    <property type="match status" value="1"/>
</dbReference>
<dbReference type="InterPro" id="IPR017896">
    <property type="entry name" value="4Fe4S_Fe-S-bd"/>
</dbReference>
<dbReference type="Gene3D" id="3.30.70.20">
    <property type="match status" value="1"/>
</dbReference>
<keyword evidence="3" id="KW-0411">Iron-sulfur</keyword>
<evidence type="ECO:0000259" key="4">
    <source>
        <dbReference type="PROSITE" id="PS51379"/>
    </source>
</evidence>
<gene>
    <name evidence="5" type="ORF">IMF26_02215</name>
</gene>
<dbReference type="KEGG" id="fcz:IMF26_02215"/>
<evidence type="ECO:0000256" key="2">
    <source>
        <dbReference type="ARBA" id="ARBA00023004"/>
    </source>
</evidence>
<dbReference type="Gene3D" id="3.30.70.3270">
    <property type="match status" value="1"/>
</dbReference>
<keyword evidence="1" id="KW-0479">Metal-binding</keyword>
<evidence type="ECO:0000256" key="1">
    <source>
        <dbReference type="ARBA" id="ARBA00022723"/>
    </source>
</evidence>
<dbReference type="SUPFAM" id="SSF54862">
    <property type="entry name" value="4Fe-4S ferredoxins"/>
    <property type="match status" value="1"/>
</dbReference>
<accession>A0AAT9LDY5</accession>
<feature type="domain" description="4Fe-4S ferredoxin-type" evidence="4">
    <location>
        <begin position="3"/>
        <end position="32"/>
    </location>
</feature>
<dbReference type="Pfam" id="PF12838">
    <property type="entry name" value="Fer4_7"/>
    <property type="match status" value="1"/>
</dbReference>
<proteinExistence type="predicted"/>
<feature type="domain" description="4Fe-4S ferredoxin-type" evidence="4">
    <location>
        <begin position="40"/>
        <end position="70"/>
    </location>
</feature>
<dbReference type="GO" id="GO:0046872">
    <property type="term" value="F:metal ion binding"/>
    <property type="evidence" value="ECO:0007669"/>
    <property type="project" value="UniProtKB-KW"/>
</dbReference>
<dbReference type="PROSITE" id="PS00198">
    <property type="entry name" value="4FE4S_FER_1"/>
    <property type="match status" value="2"/>
</dbReference>
<reference evidence="5" key="2">
    <citation type="journal article" date="2023" name="Biology">
        <title>Prokaryotic Life Associated with Coal-Fire Gas Vents Revealed by Metagenomics.</title>
        <authorList>
            <person name="Kadnikov V.V."/>
            <person name="Mardanov A.V."/>
            <person name="Beletsky A.V."/>
            <person name="Karnachuk O.V."/>
            <person name="Ravin N.V."/>
        </authorList>
    </citation>
    <scope>NUCLEOTIDE SEQUENCE</scope>
    <source>
        <strain evidence="5">Bu02</strain>
    </source>
</reference>
<dbReference type="AlphaFoldDB" id="A0AAT9LDY5"/>
<evidence type="ECO:0000256" key="3">
    <source>
        <dbReference type="ARBA" id="ARBA00023014"/>
    </source>
</evidence>
<keyword evidence="2" id="KW-0408">Iron</keyword>